<dbReference type="OrthoDB" id="1358039at2"/>
<sequence length="202" mass="23483">MKNIKYAILISFLGLNSCKEPLANFTEPQPSEKKNISQFPKKFLGNYSNPELGYKLTIENEMIIRTFSNTDTVSLNELNSTDKENITILNQLSDTLYIAEFNIKDTLFSLKNGDVLRKLNQNYFLNVKNSDENWNVSKINFKRNYLSLSEIANESEIELLNEITNQTATDSIYPKTYNLNKKQFKEFVKKNGFTENEIYIKQ</sequence>
<dbReference type="EMBL" id="RQVQ01000008">
    <property type="protein sequence ID" value="RRJ91853.1"/>
    <property type="molecule type" value="Genomic_DNA"/>
</dbReference>
<gene>
    <name evidence="1" type="ORF">EG240_04650</name>
</gene>
<organism evidence="1 2">
    <name type="scientific">Paenimyroides tangerinum</name>
    <dbReference type="NCBI Taxonomy" id="2488728"/>
    <lineage>
        <taxon>Bacteria</taxon>
        <taxon>Pseudomonadati</taxon>
        <taxon>Bacteroidota</taxon>
        <taxon>Flavobacteriia</taxon>
        <taxon>Flavobacteriales</taxon>
        <taxon>Flavobacteriaceae</taxon>
        <taxon>Paenimyroides</taxon>
    </lineage>
</organism>
<evidence type="ECO:0000313" key="2">
    <source>
        <dbReference type="Proteomes" id="UP000275719"/>
    </source>
</evidence>
<name>A0A3P3WGX0_9FLAO</name>
<dbReference type="Proteomes" id="UP000275719">
    <property type="component" value="Unassembled WGS sequence"/>
</dbReference>
<protein>
    <submittedName>
        <fullName evidence="1">Uncharacterized protein</fullName>
    </submittedName>
</protein>
<evidence type="ECO:0000313" key="1">
    <source>
        <dbReference type="EMBL" id="RRJ91853.1"/>
    </source>
</evidence>
<accession>A0A3P3WGX0</accession>
<dbReference type="AlphaFoldDB" id="A0A3P3WGX0"/>
<dbReference type="RefSeq" id="WP_125017937.1">
    <property type="nucleotide sequence ID" value="NZ_RQVQ01000008.1"/>
</dbReference>
<proteinExistence type="predicted"/>
<comment type="caution">
    <text evidence="1">The sequence shown here is derived from an EMBL/GenBank/DDBJ whole genome shotgun (WGS) entry which is preliminary data.</text>
</comment>
<reference evidence="1 2" key="1">
    <citation type="submission" date="2018-11" db="EMBL/GenBank/DDBJ databases">
        <title>Flavobacterium sp. nov., YIM 102701-2 draft genome.</title>
        <authorList>
            <person name="Li G."/>
            <person name="Jiang Y."/>
        </authorList>
    </citation>
    <scope>NUCLEOTIDE SEQUENCE [LARGE SCALE GENOMIC DNA]</scope>
    <source>
        <strain evidence="1 2">YIM 102701-2</strain>
    </source>
</reference>
<keyword evidence="2" id="KW-1185">Reference proteome</keyword>